<dbReference type="Pfam" id="PF08969">
    <property type="entry name" value="USP8_dimer"/>
    <property type="match status" value="1"/>
</dbReference>
<protein>
    <recommendedName>
        <fullName evidence="1">USP8 dimerisation domain-containing protein</fullName>
    </recommendedName>
</protein>
<evidence type="ECO:0000313" key="2">
    <source>
        <dbReference type="EMBL" id="CAL8108192.1"/>
    </source>
</evidence>
<reference evidence="2 3" key="1">
    <citation type="submission" date="2024-08" db="EMBL/GenBank/DDBJ databases">
        <authorList>
            <person name="Cucini C."/>
            <person name="Frati F."/>
        </authorList>
    </citation>
    <scope>NUCLEOTIDE SEQUENCE [LARGE SCALE GENOMIC DNA]</scope>
</reference>
<sequence length="427" mass="48915">MAQQPVKNLYFAHSLGELQKKAGLPNLGNSPVKTILTSADRLLNEAEKYFLSGDEELSYFFYYRYMDAIAQAQKSEHYIKNKSFFENLAPKHCIENAVRKLELLTDSLENRYLFQNVAASTAAATKRFVAKIENNRRRLLIRGNQTDQHQNVIEMEPIQIEIGVDALAELGEGKKGTQNKEMEAKIAEKELMKKILRELKTKKYEEKLGIANESKPDSKYSPATSKKEDAIIQQQIEAIKQTLQVPPLPCPSPRKVLKVYLVHNWKVFLDFSPFIRYPPSSSPPIKGKLIRLVFTIPNSSQEASNFCEILKKSSELGRILPSNLFVTFHINNFNRETKLLSMSIRVDGPFVIQLLSHFKKSWRVTFRMKLYGKKEDLYCQDTVMRILKNEKGENALFGIDVGLIALDEWLTDSSLQFGKVSIQLLEM</sequence>
<organism evidence="2 3">
    <name type="scientific">Orchesella dallaii</name>
    <dbReference type="NCBI Taxonomy" id="48710"/>
    <lineage>
        <taxon>Eukaryota</taxon>
        <taxon>Metazoa</taxon>
        <taxon>Ecdysozoa</taxon>
        <taxon>Arthropoda</taxon>
        <taxon>Hexapoda</taxon>
        <taxon>Collembola</taxon>
        <taxon>Entomobryomorpha</taxon>
        <taxon>Entomobryoidea</taxon>
        <taxon>Orchesellidae</taxon>
        <taxon>Orchesellinae</taxon>
        <taxon>Orchesella</taxon>
    </lineage>
</organism>
<accession>A0ABP1QLU4</accession>
<name>A0ABP1QLU4_9HEXA</name>
<gene>
    <name evidence="2" type="ORF">ODALV1_LOCUS12904</name>
</gene>
<dbReference type="Proteomes" id="UP001642540">
    <property type="component" value="Unassembled WGS sequence"/>
</dbReference>
<proteinExistence type="predicted"/>
<evidence type="ECO:0000259" key="1">
    <source>
        <dbReference type="Pfam" id="PF08969"/>
    </source>
</evidence>
<dbReference type="EMBL" id="CAXLJM020000039">
    <property type="protein sequence ID" value="CAL8108192.1"/>
    <property type="molecule type" value="Genomic_DNA"/>
</dbReference>
<dbReference type="SUPFAM" id="SSF140856">
    <property type="entry name" value="USP8 N-terminal domain-like"/>
    <property type="match status" value="1"/>
</dbReference>
<comment type="caution">
    <text evidence="2">The sequence shown here is derived from an EMBL/GenBank/DDBJ whole genome shotgun (WGS) entry which is preliminary data.</text>
</comment>
<evidence type="ECO:0000313" key="3">
    <source>
        <dbReference type="Proteomes" id="UP001642540"/>
    </source>
</evidence>
<dbReference type="InterPro" id="IPR015063">
    <property type="entry name" value="USP8_dimer"/>
</dbReference>
<keyword evidence="3" id="KW-1185">Reference proteome</keyword>
<feature type="domain" description="USP8 dimerisation" evidence="1">
    <location>
        <begin position="5"/>
        <end position="112"/>
    </location>
</feature>
<dbReference type="Gene3D" id="1.20.58.80">
    <property type="entry name" value="Phosphotransferase system, lactose/cellobiose-type IIA subunit"/>
    <property type="match status" value="1"/>
</dbReference>